<dbReference type="Pfam" id="PF13614">
    <property type="entry name" value="AAA_31"/>
    <property type="match status" value="1"/>
</dbReference>
<dbReference type="InterPro" id="IPR025669">
    <property type="entry name" value="AAA_dom"/>
</dbReference>
<feature type="domain" description="AAA" evidence="1">
    <location>
        <begin position="1"/>
        <end position="50"/>
    </location>
</feature>
<reference evidence="2" key="1">
    <citation type="submission" date="2019-08" db="EMBL/GenBank/DDBJ databases">
        <authorList>
            <person name="Kucharzyk K."/>
            <person name="Murdoch R.W."/>
            <person name="Higgins S."/>
            <person name="Loffler F."/>
        </authorList>
    </citation>
    <scope>NUCLEOTIDE SEQUENCE</scope>
</reference>
<dbReference type="InterPro" id="IPR050678">
    <property type="entry name" value="DNA_Partitioning_ATPase"/>
</dbReference>
<evidence type="ECO:0000259" key="1">
    <source>
        <dbReference type="Pfam" id="PF13614"/>
    </source>
</evidence>
<dbReference type="InterPro" id="IPR027417">
    <property type="entry name" value="P-loop_NTPase"/>
</dbReference>
<dbReference type="AlphaFoldDB" id="A0A645GIT7"/>
<comment type="caution">
    <text evidence="2">The sequence shown here is derived from an EMBL/GenBank/DDBJ whole genome shotgun (WGS) entry which is preliminary data.</text>
</comment>
<proteinExistence type="predicted"/>
<dbReference type="CDD" id="cd02042">
    <property type="entry name" value="ParAB_family"/>
    <property type="match status" value="1"/>
</dbReference>
<name>A0A645GIT7_9ZZZZ</name>
<sequence length="72" mass="7752">MKIISIANRKGGVGKTVISANLAYELSKIGYLVLMVDLDSQCDSAKSICREATKAATFFTYFASNAAWITLA</sequence>
<dbReference type="SUPFAM" id="SSF52540">
    <property type="entry name" value="P-loop containing nucleoside triphosphate hydrolases"/>
    <property type="match status" value="1"/>
</dbReference>
<dbReference type="Gene3D" id="3.40.50.300">
    <property type="entry name" value="P-loop containing nucleotide triphosphate hydrolases"/>
    <property type="match status" value="1"/>
</dbReference>
<accession>A0A645GIT7</accession>
<organism evidence="2">
    <name type="scientific">bioreactor metagenome</name>
    <dbReference type="NCBI Taxonomy" id="1076179"/>
    <lineage>
        <taxon>unclassified sequences</taxon>
        <taxon>metagenomes</taxon>
        <taxon>ecological metagenomes</taxon>
    </lineage>
</organism>
<dbReference type="PANTHER" id="PTHR13696:SF99">
    <property type="entry name" value="COBYRINIC ACID AC-DIAMIDE SYNTHASE"/>
    <property type="match status" value="1"/>
</dbReference>
<dbReference type="PANTHER" id="PTHR13696">
    <property type="entry name" value="P-LOOP CONTAINING NUCLEOSIDE TRIPHOSPHATE HYDROLASE"/>
    <property type="match status" value="1"/>
</dbReference>
<evidence type="ECO:0000313" key="2">
    <source>
        <dbReference type="EMBL" id="MPN26891.1"/>
    </source>
</evidence>
<protein>
    <recommendedName>
        <fullName evidence="1">AAA domain-containing protein</fullName>
    </recommendedName>
</protein>
<dbReference type="EMBL" id="VSSQ01076584">
    <property type="protein sequence ID" value="MPN26891.1"/>
    <property type="molecule type" value="Genomic_DNA"/>
</dbReference>
<gene>
    <name evidence="2" type="ORF">SDC9_174317</name>
</gene>